<proteinExistence type="predicted"/>
<keyword evidence="2" id="KW-0808">Transferase</keyword>
<sequence length="185" mass="20725">MRECRNRVKDYVQDGYRRLYRQGARGNVPIVQGKALACRLGYDARLVERVPEALWTRFFPCGNPIPWIPSGLPPRAKVLNLGAGVGLDGFFLASAQTVSVGRIVHVDVAREALRLGKAFMMARFGGHDAETVRMHWVQADGERLPFGDEAFDLVLMNGVFNLFETKEKLLAEVRRVLNKTGTLLI</sequence>
<protein>
    <submittedName>
        <fullName evidence="2">Class I SAM-dependent methyltransferase</fullName>
    </submittedName>
</protein>
<dbReference type="Pfam" id="PF08241">
    <property type="entry name" value="Methyltransf_11"/>
    <property type="match status" value="1"/>
</dbReference>
<dbReference type="EMBL" id="DSTK01000033">
    <property type="protein sequence ID" value="HFK97732.1"/>
    <property type="molecule type" value="Genomic_DNA"/>
</dbReference>
<dbReference type="SUPFAM" id="SSF53335">
    <property type="entry name" value="S-adenosyl-L-methionine-dependent methyltransferases"/>
    <property type="match status" value="1"/>
</dbReference>
<dbReference type="GO" id="GO:0032259">
    <property type="term" value="P:methylation"/>
    <property type="evidence" value="ECO:0007669"/>
    <property type="project" value="UniProtKB-KW"/>
</dbReference>
<dbReference type="InterPro" id="IPR013216">
    <property type="entry name" value="Methyltransf_11"/>
</dbReference>
<evidence type="ECO:0000259" key="1">
    <source>
        <dbReference type="Pfam" id="PF08241"/>
    </source>
</evidence>
<reference evidence="2" key="1">
    <citation type="journal article" date="2020" name="mSystems">
        <title>Genome- and Community-Level Interaction Insights into Carbon Utilization and Element Cycling Functions of Hydrothermarchaeota in Hydrothermal Sediment.</title>
        <authorList>
            <person name="Zhou Z."/>
            <person name="Liu Y."/>
            <person name="Xu W."/>
            <person name="Pan J."/>
            <person name="Luo Z.H."/>
            <person name="Li M."/>
        </authorList>
    </citation>
    <scope>NUCLEOTIDE SEQUENCE [LARGE SCALE GENOMIC DNA]</scope>
    <source>
        <strain evidence="2">SpSt-456</strain>
    </source>
</reference>
<dbReference type="CDD" id="cd02440">
    <property type="entry name" value="AdoMet_MTases"/>
    <property type="match status" value="1"/>
</dbReference>
<evidence type="ECO:0000313" key="2">
    <source>
        <dbReference type="EMBL" id="HFK97732.1"/>
    </source>
</evidence>
<dbReference type="InterPro" id="IPR029063">
    <property type="entry name" value="SAM-dependent_MTases_sf"/>
</dbReference>
<name>A0A832EAX8_9BACT</name>
<dbReference type="AlphaFoldDB" id="A0A832EAX8"/>
<keyword evidence="2" id="KW-0489">Methyltransferase</keyword>
<gene>
    <name evidence="2" type="ORF">ENS06_10495</name>
</gene>
<dbReference type="GO" id="GO:0008757">
    <property type="term" value="F:S-adenosylmethionine-dependent methyltransferase activity"/>
    <property type="evidence" value="ECO:0007669"/>
    <property type="project" value="InterPro"/>
</dbReference>
<accession>A0A832EAX8</accession>
<organism evidence="2">
    <name type="scientific">Desulfacinum infernum</name>
    <dbReference type="NCBI Taxonomy" id="35837"/>
    <lineage>
        <taxon>Bacteria</taxon>
        <taxon>Pseudomonadati</taxon>
        <taxon>Thermodesulfobacteriota</taxon>
        <taxon>Syntrophobacteria</taxon>
        <taxon>Syntrophobacterales</taxon>
        <taxon>Syntrophobacteraceae</taxon>
        <taxon>Desulfacinum</taxon>
    </lineage>
</organism>
<feature type="domain" description="Methyltransferase type 11" evidence="1">
    <location>
        <begin position="81"/>
        <end position="185"/>
    </location>
</feature>
<dbReference type="Gene3D" id="3.40.50.150">
    <property type="entry name" value="Vaccinia Virus protein VP39"/>
    <property type="match status" value="1"/>
</dbReference>
<comment type="caution">
    <text evidence="2">The sequence shown here is derived from an EMBL/GenBank/DDBJ whole genome shotgun (WGS) entry which is preliminary data.</text>
</comment>